<dbReference type="Proteomes" id="UP000006591">
    <property type="component" value="Chromosome 1"/>
</dbReference>
<evidence type="ECO:0000313" key="2">
    <source>
        <dbReference type="Proteomes" id="UP000006591"/>
    </source>
</evidence>
<protein>
    <submittedName>
        <fullName evidence="1">Uncharacterized protein</fullName>
    </submittedName>
</protein>
<reference evidence="1" key="1">
    <citation type="submission" date="2015-04" db="UniProtKB">
        <authorList>
            <consortium name="EnsemblPlants"/>
        </authorList>
    </citation>
    <scope>IDENTIFICATION</scope>
    <source>
        <strain evidence="1">SL10</strain>
    </source>
</reference>
<keyword evidence="2" id="KW-1185">Reference proteome</keyword>
<proteinExistence type="predicted"/>
<sequence length="106" mass="11608">MAGLYRLSQGHKRLYGNTYEDKRHGWRFRRGGEEQSPAGKAGDFAGCGCGGLDRKGGILEAVRGIRSNSEGGKLQFFQLLPSACVEWSHLAFSASGIQYPQCKRGQ</sequence>
<organism evidence="1">
    <name type="scientific">Oryza nivara</name>
    <name type="common">Indian wild rice</name>
    <name type="synonym">Oryza sativa f. spontanea</name>
    <dbReference type="NCBI Taxonomy" id="4536"/>
    <lineage>
        <taxon>Eukaryota</taxon>
        <taxon>Viridiplantae</taxon>
        <taxon>Streptophyta</taxon>
        <taxon>Embryophyta</taxon>
        <taxon>Tracheophyta</taxon>
        <taxon>Spermatophyta</taxon>
        <taxon>Magnoliopsida</taxon>
        <taxon>Liliopsida</taxon>
        <taxon>Poales</taxon>
        <taxon>Poaceae</taxon>
        <taxon>BOP clade</taxon>
        <taxon>Oryzoideae</taxon>
        <taxon>Oryzeae</taxon>
        <taxon>Oryzinae</taxon>
        <taxon>Oryza</taxon>
    </lineage>
</organism>
<dbReference type="EnsemblPlants" id="ONIVA01G02060.4">
    <property type="protein sequence ID" value="ONIVA01G02060.4"/>
    <property type="gene ID" value="ONIVA01G02060"/>
</dbReference>
<accession>A0A0E0FFQ9</accession>
<dbReference type="HOGENOM" id="CLU_2227228_0_0_1"/>
<dbReference type="Gramene" id="ONIVA01G02060.4">
    <property type="protein sequence ID" value="ONIVA01G02060.4"/>
    <property type="gene ID" value="ONIVA01G02060"/>
</dbReference>
<dbReference type="AlphaFoldDB" id="A0A0E0FFQ9"/>
<reference evidence="1" key="2">
    <citation type="submission" date="2018-04" db="EMBL/GenBank/DDBJ databases">
        <title>OnivRS2 (Oryza nivara Reference Sequence Version 2).</title>
        <authorList>
            <person name="Zhang J."/>
            <person name="Kudrna D."/>
            <person name="Lee S."/>
            <person name="Talag J."/>
            <person name="Rajasekar S."/>
            <person name="Welchert J."/>
            <person name="Hsing Y.-I."/>
            <person name="Wing R.A."/>
        </authorList>
    </citation>
    <scope>NUCLEOTIDE SEQUENCE [LARGE SCALE GENOMIC DNA]</scope>
</reference>
<name>A0A0E0FFQ9_ORYNI</name>
<evidence type="ECO:0000313" key="1">
    <source>
        <dbReference type="EnsemblPlants" id="ONIVA01G02060.4"/>
    </source>
</evidence>